<comment type="caution">
    <text evidence="2">The sequence shown here is derived from an EMBL/GenBank/DDBJ whole genome shotgun (WGS) entry which is preliminary data.</text>
</comment>
<feature type="compositionally biased region" description="Basic and acidic residues" evidence="1">
    <location>
        <begin position="259"/>
        <end position="271"/>
    </location>
</feature>
<dbReference type="RefSeq" id="WP_272000742.1">
    <property type="nucleotide sequence ID" value="NZ_JAQNDN010000013.1"/>
</dbReference>
<feature type="region of interest" description="Disordered" evidence="1">
    <location>
        <begin position="259"/>
        <end position="278"/>
    </location>
</feature>
<keyword evidence="3" id="KW-1185">Reference proteome</keyword>
<gene>
    <name evidence="2" type="ORF">POL58_23860</name>
</gene>
<sequence length="595" mass="64977">MSVHVLPPALAPWAPWLELFPAELALSLGPMVQRLAAALGPFTTPAHSGHGEPDGFSGLDRRGVYERLLPSEWLLAELAPDEFLRRAAASEHAFLRLERREPAKARTSVILFDAGPSQLGSPRLAHLAALLALARRASLGRAALAWGVLQAPDVPLVDAVTRDTIRALLARRTAVAPTAADVQSWRTCLGGQDHKDIWLIGGPTLRRLAWPGVATVELRDVLGAEPPELAADLCTAAGRTVAVRLPLPDGPTCVRLIRDPFPPDRGRPSARDRRRTRRVPATNLVIANDGSRVFAGAQGGGVIVYPVPHSAQGGVGKPKLHFPELRHSPATIGWYNRGSAALVIDPDGGAMLFYKANKSASSHESMRCHDPHCLVVPTDELRPLWFRAGLATFRDGSDTLYTFRQRPDKSTYLERQHDAPVLAAAHCEEWLAHLSFRDNGPDADFLSRWIIHSGDHRSPHFLGFERPLGAHFARDVARAWHCAVSLAPGKWQLHNDKDIHAEWTTDDRVIGLLPGHHLGDFKDHVPALVTLTSGRNFLALHRGTTRHLVSAEDPVVHATIALVTGHLAYITTRGSVVVLRPPYDAPLARFMLEDA</sequence>
<dbReference type="EMBL" id="JAQNDN010000013">
    <property type="protein sequence ID" value="MDC0670814.1"/>
    <property type="molecule type" value="Genomic_DNA"/>
</dbReference>
<name>A0ABT5BBA7_9BACT</name>
<dbReference type="Proteomes" id="UP001217838">
    <property type="component" value="Unassembled WGS sequence"/>
</dbReference>
<evidence type="ECO:0000313" key="2">
    <source>
        <dbReference type="EMBL" id="MDC0670814.1"/>
    </source>
</evidence>
<reference evidence="2 3" key="1">
    <citation type="submission" date="2022-11" db="EMBL/GenBank/DDBJ databases">
        <title>Minimal conservation of predation-associated metabolite biosynthetic gene clusters underscores biosynthetic potential of Myxococcota including descriptions for ten novel species: Archangium lansinium sp. nov., Myxococcus landrumus sp. nov., Nannocystis bai.</title>
        <authorList>
            <person name="Ahearne A."/>
            <person name="Stevens C."/>
            <person name="Dowd S."/>
        </authorList>
    </citation>
    <scope>NUCLEOTIDE SEQUENCE [LARGE SCALE GENOMIC DNA]</scope>
    <source>
        <strain evidence="2 3">NCELM</strain>
    </source>
</reference>
<protein>
    <submittedName>
        <fullName evidence="2">Uncharacterized protein</fullName>
    </submittedName>
</protein>
<proteinExistence type="predicted"/>
<evidence type="ECO:0000313" key="3">
    <source>
        <dbReference type="Proteomes" id="UP001217838"/>
    </source>
</evidence>
<evidence type="ECO:0000256" key="1">
    <source>
        <dbReference type="SAM" id="MobiDB-lite"/>
    </source>
</evidence>
<organism evidence="2 3">
    <name type="scientific">Nannocystis radixulma</name>
    <dbReference type="NCBI Taxonomy" id="2995305"/>
    <lineage>
        <taxon>Bacteria</taxon>
        <taxon>Pseudomonadati</taxon>
        <taxon>Myxococcota</taxon>
        <taxon>Polyangia</taxon>
        <taxon>Nannocystales</taxon>
        <taxon>Nannocystaceae</taxon>
        <taxon>Nannocystis</taxon>
    </lineage>
</organism>
<accession>A0ABT5BBA7</accession>